<dbReference type="PROSITE" id="PS00927">
    <property type="entry name" value="TREHALASE_1"/>
    <property type="match status" value="1"/>
</dbReference>
<accession>A0ABQ9FI40</accession>
<comment type="similarity">
    <text evidence="2 7">Belongs to the glycosyl hydrolase 37 family.</text>
</comment>
<dbReference type="InterPro" id="IPR012341">
    <property type="entry name" value="6hp_glycosidase-like_sf"/>
</dbReference>
<feature type="transmembrane region" description="Helical" evidence="8">
    <location>
        <begin position="583"/>
        <end position="602"/>
    </location>
</feature>
<evidence type="ECO:0000256" key="6">
    <source>
        <dbReference type="ARBA" id="ARBA00023295"/>
    </source>
</evidence>
<keyword evidence="8" id="KW-0812">Transmembrane</keyword>
<organism evidence="10 11">
    <name type="scientific">Tegillarca granosa</name>
    <name type="common">Malaysian cockle</name>
    <name type="synonym">Anadara granosa</name>
    <dbReference type="NCBI Taxonomy" id="220873"/>
    <lineage>
        <taxon>Eukaryota</taxon>
        <taxon>Metazoa</taxon>
        <taxon>Spiralia</taxon>
        <taxon>Lophotrochozoa</taxon>
        <taxon>Mollusca</taxon>
        <taxon>Bivalvia</taxon>
        <taxon>Autobranchia</taxon>
        <taxon>Pteriomorphia</taxon>
        <taxon>Arcoida</taxon>
        <taxon>Arcoidea</taxon>
        <taxon>Arcidae</taxon>
        <taxon>Tegillarca</taxon>
    </lineage>
</organism>
<protein>
    <recommendedName>
        <fullName evidence="4 7">Trehalase</fullName>
        <ecNumber evidence="3 7">3.2.1.28</ecNumber>
    </recommendedName>
    <alternativeName>
        <fullName evidence="7">Alpha-trehalose glucohydrolase</fullName>
    </alternativeName>
</protein>
<keyword evidence="9" id="KW-0732">Signal</keyword>
<gene>
    <name evidence="10" type="ORF">KUTeg_005969</name>
</gene>
<evidence type="ECO:0000256" key="8">
    <source>
        <dbReference type="SAM" id="Phobius"/>
    </source>
</evidence>
<dbReference type="Pfam" id="PF01204">
    <property type="entry name" value="Trehalase"/>
    <property type="match status" value="1"/>
</dbReference>
<keyword evidence="5 7" id="KW-0378">Hydrolase</keyword>
<dbReference type="SUPFAM" id="SSF48208">
    <property type="entry name" value="Six-hairpin glycosidases"/>
    <property type="match status" value="1"/>
</dbReference>
<dbReference type="EC" id="3.2.1.28" evidence="3 7"/>
<evidence type="ECO:0000313" key="10">
    <source>
        <dbReference type="EMBL" id="KAJ8315955.1"/>
    </source>
</evidence>
<dbReference type="InterPro" id="IPR001661">
    <property type="entry name" value="Glyco_hydro_37"/>
</dbReference>
<dbReference type="EMBL" id="JARBDR010000328">
    <property type="protein sequence ID" value="KAJ8315955.1"/>
    <property type="molecule type" value="Genomic_DNA"/>
</dbReference>
<dbReference type="InterPro" id="IPR018232">
    <property type="entry name" value="Glyco_hydro_37_CS"/>
</dbReference>
<dbReference type="PANTHER" id="PTHR23403">
    <property type="entry name" value="TREHALASE"/>
    <property type="match status" value="1"/>
</dbReference>
<name>A0ABQ9FI40_TEGGR</name>
<keyword evidence="8" id="KW-1133">Transmembrane helix</keyword>
<evidence type="ECO:0000256" key="4">
    <source>
        <dbReference type="ARBA" id="ARBA00019905"/>
    </source>
</evidence>
<feature type="signal peptide" evidence="9">
    <location>
        <begin position="1"/>
        <end position="27"/>
    </location>
</feature>
<comment type="catalytic activity">
    <reaction evidence="1 7">
        <text>alpha,alpha-trehalose + H2O = alpha-D-glucose + beta-D-glucose</text>
        <dbReference type="Rhea" id="RHEA:32675"/>
        <dbReference type="ChEBI" id="CHEBI:15377"/>
        <dbReference type="ChEBI" id="CHEBI:15903"/>
        <dbReference type="ChEBI" id="CHEBI:16551"/>
        <dbReference type="ChEBI" id="CHEBI:17925"/>
        <dbReference type="EC" id="3.2.1.28"/>
    </reaction>
</comment>
<evidence type="ECO:0000256" key="5">
    <source>
        <dbReference type="ARBA" id="ARBA00022801"/>
    </source>
</evidence>
<evidence type="ECO:0000256" key="7">
    <source>
        <dbReference type="RuleBase" id="RU361180"/>
    </source>
</evidence>
<keyword evidence="11" id="KW-1185">Reference proteome</keyword>
<evidence type="ECO:0000256" key="9">
    <source>
        <dbReference type="SAM" id="SignalP"/>
    </source>
</evidence>
<dbReference type="PANTHER" id="PTHR23403:SF1">
    <property type="entry name" value="TREHALASE"/>
    <property type="match status" value="1"/>
</dbReference>
<proteinExistence type="inferred from homology"/>
<reference evidence="10 11" key="1">
    <citation type="submission" date="2022-12" db="EMBL/GenBank/DDBJ databases">
        <title>Chromosome-level genome of Tegillarca granosa.</title>
        <authorList>
            <person name="Kim J."/>
        </authorList>
    </citation>
    <scope>NUCLEOTIDE SEQUENCE [LARGE SCALE GENOMIC DNA]</scope>
    <source>
        <strain evidence="10">Teg-2019</strain>
        <tissue evidence="10">Adductor muscle</tissue>
    </source>
</reference>
<evidence type="ECO:0000313" key="11">
    <source>
        <dbReference type="Proteomes" id="UP001217089"/>
    </source>
</evidence>
<keyword evidence="8" id="KW-0472">Membrane</keyword>
<evidence type="ECO:0000256" key="3">
    <source>
        <dbReference type="ARBA" id="ARBA00012757"/>
    </source>
</evidence>
<sequence>MCATYRKMAWFMMLFLIFLCIIHNIYSINQEIPACSSQIYCSGRLLDTIQRAKLFPDSKTFVDMNLKASPDIVLQGFDELMKRGNVSKDLLRKFVQQYFDGPGKEFETWQPSDYVRNPSFLKKIKNQNLQDFGWDMCSLWKELGRKIKDDVRLHNNRYSLTYLSHPFIVPGGRFREPYYWDSYWVIRGLLICEMNTTTKGMLENFFEQVEKLGHVPNGDRVYYSKRSQPPLLIQMVNEYYEHTKDLDFIQGNIDTLEKEYNFWMNNRNVVVWKDGQKYEVNHYSPVNNQPRPESYSQDIETAKDFSTSDARKVYNNLIAAAESGWDFSSRWFSRKPSQELTLKTIDTTDIIPVDLNSILCMNERTMAKFYHLLGNASKEREFESKLHYRINTIRSLFWNSDEGIWQDYSLSLNQSRNYFYPSNFFPMFSGCFEDDDEDRRKQEEMSAIKYLKKSGALNYDGGVPTSFDNTSQQWDYTNGWPPLQHVMIWALHNSLVPEGRQLAVDLASKWINSNWKGWIRTRNMFEKDGFGWTNGVVLDILQKFGDILTINGTGQCSSSVKYHKDIIGNCPAGCKPETNGFNINHLSFFVLFSIQCIFLYVFRQ</sequence>
<dbReference type="InterPro" id="IPR008928">
    <property type="entry name" value="6-hairpin_glycosidase_sf"/>
</dbReference>
<dbReference type="PRINTS" id="PR00744">
    <property type="entry name" value="GLHYDRLASE37"/>
</dbReference>
<evidence type="ECO:0000256" key="1">
    <source>
        <dbReference type="ARBA" id="ARBA00001576"/>
    </source>
</evidence>
<dbReference type="Gene3D" id="1.50.10.10">
    <property type="match status" value="1"/>
</dbReference>
<feature type="chain" id="PRO_5045162076" description="Trehalase" evidence="9">
    <location>
        <begin position="28"/>
        <end position="604"/>
    </location>
</feature>
<comment type="caution">
    <text evidence="10">The sequence shown here is derived from an EMBL/GenBank/DDBJ whole genome shotgun (WGS) entry which is preliminary data.</text>
</comment>
<keyword evidence="6 7" id="KW-0326">Glycosidase</keyword>
<evidence type="ECO:0000256" key="2">
    <source>
        <dbReference type="ARBA" id="ARBA00005615"/>
    </source>
</evidence>
<dbReference type="Proteomes" id="UP001217089">
    <property type="component" value="Unassembled WGS sequence"/>
</dbReference>